<keyword evidence="3" id="KW-1185">Reference proteome</keyword>
<protein>
    <submittedName>
        <fullName evidence="2">DinB superfamily protein</fullName>
    </submittedName>
</protein>
<dbReference type="STRING" id="713588.SAMN05421789_11518"/>
<dbReference type="InterPro" id="IPR034660">
    <property type="entry name" value="DinB/YfiT-like"/>
</dbReference>
<dbReference type="EMBL" id="FTOI01000015">
    <property type="protein sequence ID" value="SIS98374.1"/>
    <property type="molecule type" value="Genomic_DNA"/>
</dbReference>
<dbReference type="Pfam" id="PF12867">
    <property type="entry name" value="DinB_2"/>
    <property type="match status" value="1"/>
</dbReference>
<proteinExistence type="predicted"/>
<dbReference type="SUPFAM" id="SSF109854">
    <property type="entry name" value="DinB/YfiT-like putative metalloenzymes"/>
    <property type="match status" value="1"/>
</dbReference>
<name>A0A1N7NJ50_9FLAO</name>
<dbReference type="Gene3D" id="1.20.120.450">
    <property type="entry name" value="dinb family like domain"/>
    <property type="match status" value="1"/>
</dbReference>
<dbReference type="InterPro" id="IPR024775">
    <property type="entry name" value="DinB-like"/>
</dbReference>
<gene>
    <name evidence="2" type="ORF">SAMN05421789_11518</name>
</gene>
<accession>A0A1N7NJ50</accession>
<reference evidence="3" key="1">
    <citation type="submission" date="2017-01" db="EMBL/GenBank/DDBJ databases">
        <authorList>
            <person name="Varghese N."/>
            <person name="Submissions S."/>
        </authorList>
    </citation>
    <scope>NUCLEOTIDE SEQUENCE [LARGE SCALE GENOMIC DNA]</scope>
    <source>
        <strain evidence="3">DSM 23145</strain>
    </source>
</reference>
<evidence type="ECO:0000313" key="2">
    <source>
        <dbReference type="EMBL" id="SIS98374.1"/>
    </source>
</evidence>
<feature type="domain" description="DinB-like" evidence="1">
    <location>
        <begin position="26"/>
        <end position="159"/>
    </location>
</feature>
<evidence type="ECO:0000259" key="1">
    <source>
        <dbReference type="Pfam" id="PF12867"/>
    </source>
</evidence>
<dbReference type="RefSeq" id="WP_076388166.1">
    <property type="nucleotide sequence ID" value="NZ_FTOI01000015.1"/>
</dbReference>
<dbReference type="OrthoDB" id="9793216at2"/>
<dbReference type="AlphaFoldDB" id="A0A1N7NJ50"/>
<sequence length="168" mass="20114">MTEFQKYIQRYLDLVPSEDWVEELKISGEKTLKIYSDFSEEQSNFAYAEGKWTLKELLQHLIDAERIFIYRALRFSRNDQTELSGWDEEFYAKEYFLEQISLKNLMEEFDFLRKSNLLFFENLNQEILSRKGVANGNEISVETLGKLIVGHNLHHLNIIEERYFPNLK</sequence>
<organism evidence="2 3">
    <name type="scientific">Kaistella chaponensis</name>
    <dbReference type="NCBI Taxonomy" id="713588"/>
    <lineage>
        <taxon>Bacteria</taxon>
        <taxon>Pseudomonadati</taxon>
        <taxon>Bacteroidota</taxon>
        <taxon>Flavobacteriia</taxon>
        <taxon>Flavobacteriales</taxon>
        <taxon>Weeksellaceae</taxon>
        <taxon>Chryseobacterium group</taxon>
        <taxon>Kaistella</taxon>
    </lineage>
</organism>
<dbReference type="Proteomes" id="UP000185839">
    <property type="component" value="Unassembled WGS sequence"/>
</dbReference>
<evidence type="ECO:0000313" key="3">
    <source>
        <dbReference type="Proteomes" id="UP000185839"/>
    </source>
</evidence>